<dbReference type="EMBL" id="PDOB01000075">
    <property type="protein sequence ID" value="PIL37804.1"/>
    <property type="molecule type" value="Genomic_DNA"/>
</dbReference>
<accession>A0A2G8SVL3</accession>
<dbReference type="OrthoDB" id="8750652at2"/>
<sequence>MKITSLDKFYAVPAMQRDKLRVLGTEKPNNPAIAPSDIAFTVIHGDERKPIVVSAEGTFDPVIDAQWAKDNPKVLTNMPDGEKADFSFR</sequence>
<evidence type="ECO:0000313" key="2">
    <source>
        <dbReference type="Proteomes" id="UP000228593"/>
    </source>
</evidence>
<protein>
    <submittedName>
        <fullName evidence="1">Uncharacterized protein</fullName>
    </submittedName>
</protein>
<gene>
    <name evidence="1" type="ORF">CR103_21555</name>
</gene>
<name>A0A2G8SVL3_9BURK</name>
<reference evidence="1 2" key="1">
    <citation type="submission" date="2017-10" db="EMBL/GenBank/DDBJ databases">
        <title>Massilia psychrophilum sp. nov., a novel purple-pigmented bacterium isolated from Tianshan glacier, Xinjiang Municipality, China.</title>
        <authorList>
            <person name="Wang H."/>
        </authorList>
    </citation>
    <scope>NUCLEOTIDE SEQUENCE [LARGE SCALE GENOMIC DNA]</scope>
    <source>
        <strain evidence="1 2">JCM 30813</strain>
    </source>
</reference>
<dbReference type="AlphaFoldDB" id="A0A2G8SVL3"/>
<dbReference type="Proteomes" id="UP000228593">
    <property type="component" value="Unassembled WGS sequence"/>
</dbReference>
<evidence type="ECO:0000313" key="1">
    <source>
        <dbReference type="EMBL" id="PIL37804.1"/>
    </source>
</evidence>
<organism evidence="1 2">
    <name type="scientific">Massilia psychrophila</name>
    <dbReference type="NCBI Taxonomy" id="1603353"/>
    <lineage>
        <taxon>Bacteria</taxon>
        <taxon>Pseudomonadati</taxon>
        <taxon>Pseudomonadota</taxon>
        <taxon>Betaproteobacteria</taxon>
        <taxon>Burkholderiales</taxon>
        <taxon>Oxalobacteraceae</taxon>
        <taxon>Telluria group</taxon>
        <taxon>Massilia</taxon>
    </lineage>
</organism>
<comment type="caution">
    <text evidence="1">The sequence shown here is derived from an EMBL/GenBank/DDBJ whole genome shotgun (WGS) entry which is preliminary data.</text>
</comment>
<dbReference type="RefSeq" id="WP_099917944.1">
    <property type="nucleotide sequence ID" value="NZ_BMHS01000060.1"/>
</dbReference>
<keyword evidence="2" id="KW-1185">Reference proteome</keyword>
<proteinExistence type="predicted"/>